<feature type="transmembrane region" description="Helical" evidence="1">
    <location>
        <begin position="148"/>
        <end position="168"/>
    </location>
</feature>
<dbReference type="Pfam" id="PF01944">
    <property type="entry name" value="SpoIIM"/>
    <property type="match status" value="1"/>
</dbReference>
<evidence type="ECO:0000256" key="1">
    <source>
        <dbReference type="SAM" id="Phobius"/>
    </source>
</evidence>
<sequence length="219" mass="24357">MKRNKSRVGRVGRASQVLQSHVQNQMSLYLFVVVLFMMGVIFGAVIVNTLSPVQKENLLTYLGHFFRGMAQDSIAEPRVAFQHTLGDHLKTVGLMWILGVSVIGMPLIYVLIFIKGLVIGFTVGFLVNQLSWQGLWFAFLAVVPHNLLVVPALMIVAVGGTAFSMLLARNRLILRRGTIYPQFLSYSIMVTAMVGVLVLASFFEAYVSPVLMRWVIPTV</sequence>
<reference evidence="2 3" key="1">
    <citation type="submission" date="2018-04" db="EMBL/GenBank/DDBJ databases">
        <title>Genomic Encyclopedia of Archaeal and Bacterial Type Strains, Phase II (KMG-II): from individual species to whole genera.</title>
        <authorList>
            <person name="Goeker M."/>
        </authorList>
    </citation>
    <scope>NUCLEOTIDE SEQUENCE [LARGE SCALE GENOMIC DNA]</scope>
    <source>
        <strain evidence="2 3">DSM 45169</strain>
    </source>
</reference>
<gene>
    <name evidence="2" type="ORF">C8J48_1178</name>
</gene>
<keyword evidence="1" id="KW-0812">Transmembrane</keyword>
<dbReference type="Proteomes" id="UP000241639">
    <property type="component" value="Unassembled WGS sequence"/>
</dbReference>
<feature type="transmembrane region" description="Helical" evidence="1">
    <location>
        <begin position="94"/>
        <end position="114"/>
    </location>
</feature>
<organism evidence="2 3">
    <name type="scientific">Desmospora activa DSM 45169</name>
    <dbReference type="NCBI Taxonomy" id="1121389"/>
    <lineage>
        <taxon>Bacteria</taxon>
        <taxon>Bacillati</taxon>
        <taxon>Bacillota</taxon>
        <taxon>Bacilli</taxon>
        <taxon>Bacillales</taxon>
        <taxon>Thermoactinomycetaceae</taxon>
        <taxon>Desmospora</taxon>
    </lineage>
</organism>
<keyword evidence="1" id="KW-0472">Membrane</keyword>
<proteinExistence type="predicted"/>
<dbReference type="InterPro" id="IPR002798">
    <property type="entry name" value="SpoIIM-like"/>
</dbReference>
<feature type="transmembrane region" description="Helical" evidence="1">
    <location>
        <begin position="121"/>
        <end position="142"/>
    </location>
</feature>
<dbReference type="RefSeq" id="WP_245891072.1">
    <property type="nucleotide sequence ID" value="NZ_PZZP01000001.1"/>
</dbReference>
<evidence type="ECO:0000313" key="2">
    <source>
        <dbReference type="EMBL" id="PTM58593.1"/>
    </source>
</evidence>
<comment type="caution">
    <text evidence="2">The sequence shown here is derived from an EMBL/GenBank/DDBJ whole genome shotgun (WGS) entry which is preliminary data.</text>
</comment>
<evidence type="ECO:0000313" key="3">
    <source>
        <dbReference type="Proteomes" id="UP000241639"/>
    </source>
</evidence>
<keyword evidence="1" id="KW-1133">Transmembrane helix</keyword>
<feature type="transmembrane region" description="Helical" evidence="1">
    <location>
        <begin position="180"/>
        <end position="203"/>
    </location>
</feature>
<dbReference type="NCBIfam" id="TIGR02831">
    <property type="entry name" value="spo_II_M"/>
    <property type="match status" value="1"/>
</dbReference>
<name>A0A2T4Z9N8_9BACL</name>
<dbReference type="EMBL" id="PZZP01000001">
    <property type="protein sequence ID" value="PTM58593.1"/>
    <property type="molecule type" value="Genomic_DNA"/>
</dbReference>
<accession>A0A2T4Z9N8</accession>
<dbReference type="AlphaFoldDB" id="A0A2T4Z9N8"/>
<dbReference type="InterPro" id="IPR014196">
    <property type="entry name" value="SpoIIM"/>
</dbReference>
<dbReference type="PIRSF" id="PIRSF038973">
    <property type="entry name" value="SpoIIM"/>
    <property type="match status" value="1"/>
</dbReference>
<keyword evidence="3" id="KW-1185">Reference proteome</keyword>
<protein>
    <submittedName>
        <fullName evidence="2">Stage II sporulation protein M</fullName>
    </submittedName>
</protein>
<feature type="transmembrane region" description="Helical" evidence="1">
    <location>
        <begin position="28"/>
        <end position="50"/>
    </location>
</feature>